<keyword evidence="2" id="KW-0472">Membrane</keyword>
<accession>A0A941ERP3</accession>
<dbReference type="Proteomes" id="UP000675781">
    <property type="component" value="Unassembled WGS sequence"/>
</dbReference>
<feature type="transmembrane region" description="Helical" evidence="2">
    <location>
        <begin position="37"/>
        <end position="56"/>
    </location>
</feature>
<evidence type="ECO:0000259" key="3">
    <source>
        <dbReference type="PROSITE" id="PS51831"/>
    </source>
</evidence>
<dbReference type="CDD" id="cd00077">
    <property type="entry name" value="HDc"/>
    <property type="match status" value="1"/>
</dbReference>
<comment type="caution">
    <text evidence="5">The sequence shown here is derived from an EMBL/GenBank/DDBJ whole genome shotgun (WGS) entry which is preliminary data.</text>
</comment>
<proteinExistence type="predicted"/>
<dbReference type="SMART" id="SM00471">
    <property type="entry name" value="HDc"/>
    <property type="match status" value="1"/>
</dbReference>
<dbReference type="InterPro" id="IPR052020">
    <property type="entry name" value="Cyclic_di-GMP/3'3'-cGAMP_PDE"/>
</dbReference>
<protein>
    <submittedName>
        <fullName evidence="5">HD-GYP domain-containing protein</fullName>
    </submittedName>
</protein>
<sequence length="615" mass="63650">MPQRARYLCAAVLAAAALTAAFILPRTHWHAVPRAPFVILLSLLVVLVLTVRLPLLRESPAGPAMVSVLLASVVLLPPGAAALVGATASLFMVLRRADPLRVAFACAVAFLAAAAGGELYTGVHGCRALTASQFPAVLLPIALAMAAVSAVPAILVETYLVTATGRDRALAVREVVLNAFPRNVAYAGVGLLTAVLWSDSYDALAALVLLGPVVVTRWATVQAEEQRAAHDSIIRTLVQAVEIKDLYTRGHSERVARLTGMIAAELRLPPERVEVLRYAATLHDVGKLGVPTRLLRKTGPLDEAEFREIRLHPARGVAVVGEIAFLDEAYSAILYHHERMDGSGYPKGLRGEAIPPFARIIAVADAFDAMTSTRSYRQARSVEEALAELRACSGTQLDPSFVDAIISALAKAAAAGRVWRGDGSGAEPGEPPVTAAALPPGAVVAEFDHDDLEYQGPSRPAGPAHGSGESEAEAALLSPEAGDEDDAGCVAPSARRRAGSAAAGPVRSATEQVSSANSSTDLERLSGAPAEAFEIGRNGHSNIVSPGVFGTVGAGVAAVPGAAGVVGTTGVSGAVDEEAQDAAVRASGLSLPTQTGHDLDVLDPAETAADPRESR</sequence>
<keyword evidence="2" id="KW-1133">Transmembrane helix</keyword>
<keyword evidence="6" id="KW-1185">Reference proteome</keyword>
<dbReference type="PROSITE" id="PS51831">
    <property type="entry name" value="HD"/>
    <property type="match status" value="1"/>
</dbReference>
<dbReference type="Pfam" id="PF13487">
    <property type="entry name" value="HD_5"/>
    <property type="match status" value="1"/>
</dbReference>
<dbReference type="AlphaFoldDB" id="A0A941ERP3"/>
<dbReference type="PANTHER" id="PTHR45228:SF4">
    <property type="entry name" value="LIPOPROTEIN"/>
    <property type="match status" value="1"/>
</dbReference>
<dbReference type="InterPro" id="IPR006674">
    <property type="entry name" value="HD_domain"/>
</dbReference>
<evidence type="ECO:0000259" key="4">
    <source>
        <dbReference type="PROSITE" id="PS51832"/>
    </source>
</evidence>
<feature type="transmembrane region" description="Helical" evidence="2">
    <location>
        <begin position="134"/>
        <end position="156"/>
    </location>
</feature>
<organism evidence="5 6">
    <name type="scientific">Actinospica durhamensis</name>
    <dbReference type="NCBI Taxonomy" id="1508375"/>
    <lineage>
        <taxon>Bacteria</taxon>
        <taxon>Bacillati</taxon>
        <taxon>Actinomycetota</taxon>
        <taxon>Actinomycetes</taxon>
        <taxon>Catenulisporales</taxon>
        <taxon>Actinospicaceae</taxon>
        <taxon>Actinospica</taxon>
    </lineage>
</organism>
<dbReference type="RefSeq" id="WP_212529745.1">
    <property type="nucleotide sequence ID" value="NZ_JAGSOG010000088.1"/>
</dbReference>
<gene>
    <name evidence="5" type="ORF">KDL01_18405</name>
</gene>
<dbReference type="InterPro" id="IPR037522">
    <property type="entry name" value="HD_GYP_dom"/>
</dbReference>
<evidence type="ECO:0000256" key="1">
    <source>
        <dbReference type="SAM" id="MobiDB-lite"/>
    </source>
</evidence>
<reference evidence="5" key="1">
    <citation type="submission" date="2021-04" db="EMBL/GenBank/DDBJ databases">
        <title>Genome based classification of Actinospica acidithermotolerans sp. nov., an actinobacterium isolated from an Indonesian hot spring.</title>
        <authorList>
            <person name="Kusuma A.B."/>
            <person name="Putra K.E."/>
            <person name="Nafisah S."/>
            <person name="Loh J."/>
            <person name="Nouioui I."/>
            <person name="Goodfellow M."/>
        </authorList>
    </citation>
    <scope>NUCLEOTIDE SEQUENCE</scope>
    <source>
        <strain evidence="5">CSCA 57</strain>
    </source>
</reference>
<name>A0A941ERP3_9ACTN</name>
<feature type="compositionally biased region" description="Low complexity" evidence="1">
    <location>
        <begin position="461"/>
        <end position="480"/>
    </location>
</feature>
<feature type="compositionally biased region" description="Polar residues" evidence="1">
    <location>
        <begin position="510"/>
        <end position="520"/>
    </location>
</feature>
<feature type="region of interest" description="Disordered" evidence="1">
    <location>
        <begin position="588"/>
        <end position="615"/>
    </location>
</feature>
<feature type="domain" description="HD" evidence="3">
    <location>
        <begin position="248"/>
        <end position="370"/>
    </location>
</feature>
<feature type="region of interest" description="Disordered" evidence="1">
    <location>
        <begin position="452"/>
        <end position="524"/>
    </location>
</feature>
<dbReference type="SUPFAM" id="SSF109604">
    <property type="entry name" value="HD-domain/PDEase-like"/>
    <property type="match status" value="1"/>
</dbReference>
<feature type="domain" description="HD-GYP" evidence="4">
    <location>
        <begin position="226"/>
        <end position="421"/>
    </location>
</feature>
<feature type="transmembrane region" description="Helical" evidence="2">
    <location>
        <begin position="100"/>
        <end position="122"/>
    </location>
</feature>
<evidence type="ECO:0000313" key="5">
    <source>
        <dbReference type="EMBL" id="MBR7835252.1"/>
    </source>
</evidence>
<dbReference type="EMBL" id="JAGSOG010000088">
    <property type="protein sequence ID" value="MBR7835252.1"/>
    <property type="molecule type" value="Genomic_DNA"/>
</dbReference>
<keyword evidence="2" id="KW-0812">Transmembrane</keyword>
<dbReference type="InterPro" id="IPR003607">
    <property type="entry name" value="HD/PDEase_dom"/>
</dbReference>
<evidence type="ECO:0000313" key="6">
    <source>
        <dbReference type="Proteomes" id="UP000675781"/>
    </source>
</evidence>
<dbReference type="PANTHER" id="PTHR45228">
    <property type="entry name" value="CYCLIC DI-GMP PHOSPHODIESTERASE TM_0186-RELATED"/>
    <property type="match status" value="1"/>
</dbReference>
<dbReference type="Gene3D" id="1.10.3210.10">
    <property type="entry name" value="Hypothetical protein af1432"/>
    <property type="match status" value="1"/>
</dbReference>
<evidence type="ECO:0000256" key="2">
    <source>
        <dbReference type="SAM" id="Phobius"/>
    </source>
</evidence>
<feature type="transmembrane region" description="Helical" evidence="2">
    <location>
        <begin position="68"/>
        <end position="94"/>
    </location>
</feature>
<feature type="compositionally biased region" description="Low complexity" evidence="1">
    <location>
        <begin position="499"/>
        <end position="509"/>
    </location>
</feature>
<dbReference type="PROSITE" id="PS51832">
    <property type="entry name" value="HD_GYP"/>
    <property type="match status" value="1"/>
</dbReference>